<keyword evidence="4 7" id="KW-0812">Transmembrane</keyword>
<dbReference type="Proteomes" id="UP001203069">
    <property type="component" value="Unassembled WGS sequence"/>
</dbReference>
<reference evidence="9 10" key="1">
    <citation type="submission" date="2022-02" db="EMBL/GenBank/DDBJ databases">
        <title>Description of Brenneria tiliae sp. nov. isolated from symptomatic Tilia x moltkei and Tilia x europaea trees in the UK.</title>
        <authorList>
            <person name="Kile H."/>
        </authorList>
    </citation>
    <scope>NUCLEOTIDE SEQUENCE [LARGE SCALE GENOMIC DNA]</scope>
    <source>
        <strain evidence="9 10">MC1SB4.1</strain>
    </source>
</reference>
<evidence type="ECO:0000256" key="2">
    <source>
        <dbReference type="ARBA" id="ARBA00007362"/>
    </source>
</evidence>
<evidence type="ECO:0000313" key="10">
    <source>
        <dbReference type="Proteomes" id="UP001203069"/>
    </source>
</evidence>
<dbReference type="SUPFAM" id="SSF103481">
    <property type="entry name" value="Multidrug resistance efflux transporter EmrE"/>
    <property type="match status" value="2"/>
</dbReference>
<keyword evidence="5 7" id="KW-1133">Transmembrane helix</keyword>
<dbReference type="EMBL" id="JAKPBZ010000100">
    <property type="protein sequence ID" value="MCL2891399.1"/>
    <property type="molecule type" value="Genomic_DNA"/>
</dbReference>
<comment type="similarity">
    <text evidence="2">Belongs to the EamA transporter family.</text>
</comment>
<evidence type="ECO:0000259" key="8">
    <source>
        <dbReference type="Pfam" id="PF00892"/>
    </source>
</evidence>
<feature type="transmembrane region" description="Helical" evidence="7">
    <location>
        <begin position="147"/>
        <end position="167"/>
    </location>
</feature>
<feature type="transmembrane region" description="Helical" evidence="7">
    <location>
        <begin position="7"/>
        <end position="28"/>
    </location>
</feature>
<evidence type="ECO:0000256" key="1">
    <source>
        <dbReference type="ARBA" id="ARBA00004651"/>
    </source>
</evidence>
<dbReference type="InterPro" id="IPR050638">
    <property type="entry name" value="AA-Vitamin_Transporters"/>
</dbReference>
<feature type="transmembrane region" description="Helical" evidence="7">
    <location>
        <begin position="34"/>
        <end position="54"/>
    </location>
</feature>
<organism evidence="9 10">
    <name type="scientific">Brenneria tiliae</name>
    <dbReference type="NCBI Taxonomy" id="2914984"/>
    <lineage>
        <taxon>Bacteria</taxon>
        <taxon>Pseudomonadati</taxon>
        <taxon>Pseudomonadota</taxon>
        <taxon>Gammaproteobacteria</taxon>
        <taxon>Enterobacterales</taxon>
        <taxon>Pectobacteriaceae</taxon>
        <taxon>Brenneria</taxon>
    </lineage>
</organism>
<dbReference type="PANTHER" id="PTHR32322">
    <property type="entry name" value="INNER MEMBRANE TRANSPORTER"/>
    <property type="match status" value="1"/>
</dbReference>
<dbReference type="InterPro" id="IPR000620">
    <property type="entry name" value="EamA_dom"/>
</dbReference>
<evidence type="ECO:0000256" key="4">
    <source>
        <dbReference type="ARBA" id="ARBA00022692"/>
    </source>
</evidence>
<dbReference type="Pfam" id="PF00892">
    <property type="entry name" value="EamA"/>
    <property type="match status" value="2"/>
</dbReference>
<protein>
    <submittedName>
        <fullName evidence="9">DMT family transporter</fullName>
    </submittedName>
</protein>
<dbReference type="InterPro" id="IPR037185">
    <property type="entry name" value="EmrE-like"/>
</dbReference>
<evidence type="ECO:0000313" key="9">
    <source>
        <dbReference type="EMBL" id="MCL2891399.1"/>
    </source>
</evidence>
<comment type="subcellular location">
    <subcellularLocation>
        <location evidence="1">Cell membrane</location>
        <topology evidence="1">Multi-pass membrane protein</topology>
    </subcellularLocation>
</comment>
<comment type="caution">
    <text evidence="9">The sequence shown here is derived from an EMBL/GenBank/DDBJ whole genome shotgun (WGS) entry which is preliminary data.</text>
</comment>
<feature type="transmembrane region" description="Helical" evidence="7">
    <location>
        <begin position="179"/>
        <end position="198"/>
    </location>
</feature>
<proteinExistence type="inferred from homology"/>
<feature type="domain" description="EamA" evidence="8">
    <location>
        <begin position="7"/>
        <end position="137"/>
    </location>
</feature>
<keyword evidence="3" id="KW-1003">Cell membrane</keyword>
<evidence type="ECO:0000256" key="6">
    <source>
        <dbReference type="ARBA" id="ARBA00023136"/>
    </source>
</evidence>
<feature type="transmembrane region" description="Helical" evidence="7">
    <location>
        <begin position="66"/>
        <end position="87"/>
    </location>
</feature>
<gene>
    <name evidence="9" type="ORF">MFP26_01530</name>
</gene>
<feature type="domain" description="EamA" evidence="8">
    <location>
        <begin position="148"/>
        <end position="282"/>
    </location>
</feature>
<feature type="transmembrane region" description="Helical" evidence="7">
    <location>
        <begin position="93"/>
        <end position="111"/>
    </location>
</feature>
<dbReference type="RefSeq" id="WP_249243362.1">
    <property type="nucleotide sequence ID" value="NZ_JAKPBZ010000100.1"/>
</dbReference>
<feature type="transmembrane region" description="Helical" evidence="7">
    <location>
        <begin position="123"/>
        <end position="141"/>
    </location>
</feature>
<dbReference type="PANTHER" id="PTHR32322:SF2">
    <property type="entry name" value="EAMA DOMAIN-CONTAINING PROTEIN"/>
    <property type="match status" value="1"/>
</dbReference>
<evidence type="ECO:0000256" key="5">
    <source>
        <dbReference type="ARBA" id="ARBA00022989"/>
    </source>
</evidence>
<keyword evidence="10" id="KW-1185">Reference proteome</keyword>
<name>A0ABT0MNI5_9GAMM</name>
<keyword evidence="6 7" id="KW-0472">Membrane</keyword>
<evidence type="ECO:0000256" key="7">
    <source>
        <dbReference type="SAM" id="Phobius"/>
    </source>
</evidence>
<feature type="transmembrane region" description="Helical" evidence="7">
    <location>
        <begin position="210"/>
        <end position="231"/>
    </location>
</feature>
<sequence>MNKSWHYGLVVLFSVIWSSAFIAGRFAIADYGPLTTLTIRFVISAIMLLPFCLLQTTRLFERRAIVNGLWLGVLNNAIYLGLTFSALKFISPALVVVIVSCAPFLTMMLTMSLGLERIGLRQASGILCAFFGVIIISGWRSEMHSSLTGIILAVLGTLAFSIGTVLFRSNTQGLRARDLNFWQSIAGVVLLLPISAILESAPERLSISSTLAVLWLAIVVTMGGMALWFWLIRTDGAAIASSYHLMNPFFGLLLSHFLLNTELKAEDFAGASLIALGLLLTMRKTERGNINGKTTSPAKR</sequence>
<evidence type="ECO:0000256" key="3">
    <source>
        <dbReference type="ARBA" id="ARBA00022475"/>
    </source>
</evidence>
<accession>A0ABT0MNI5</accession>